<dbReference type="PROSITE" id="PS50977">
    <property type="entry name" value="HTH_TETR_2"/>
    <property type="match status" value="1"/>
</dbReference>
<accession>A0A4Q8AFB7</accession>
<evidence type="ECO:0000256" key="5">
    <source>
        <dbReference type="PROSITE-ProRule" id="PRU00335"/>
    </source>
</evidence>
<dbReference type="SUPFAM" id="SSF48498">
    <property type="entry name" value="Tetracyclin repressor-like, C-terminal domain"/>
    <property type="match status" value="1"/>
</dbReference>
<dbReference type="InterPro" id="IPR009057">
    <property type="entry name" value="Homeodomain-like_sf"/>
</dbReference>
<dbReference type="InterPro" id="IPR050109">
    <property type="entry name" value="HTH-type_TetR-like_transc_reg"/>
</dbReference>
<evidence type="ECO:0000313" key="8">
    <source>
        <dbReference type="Proteomes" id="UP000292685"/>
    </source>
</evidence>
<dbReference type="Pfam" id="PF13977">
    <property type="entry name" value="TetR_C_6"/>
    <property type="match status" value="1"/>
</dbReference>
<dbReference type="OrthoDB" id="4548508at2"/>
<proteinExistence type="predicted"/>
<dbReference type="AlphaFoldDB" id="A0A4Q8AFB7"/>
<dbReference type="GO" id="GO:0000976">
    <property type="term" value="F:transcription cis-regulatory region binding"/>
    <property type="evidence" value="ECO:0007669"/>
    <property type="project" value="TreeGrafter"/>
</dbReference>
<dbReference type="GO" id="GO:0003700">
    <property type="term" value="F:DNA-binding transcription factor activity"/>
    <property type="evidence" value="ECO:0007669"/>
    <property type="project" value="TreeGrafter"/>
</dbReference>
<dbReference type="SUPFAM" id="SSF46689">
    <property type="entry name" value="Homeodomain-like"/>
    <property type="match status" value="1"/>
</dbReference>
<name>A0A4Q8AFB7_9MICC</name>
<reference evidence="7 8" key="1">
    <citation type="submission" date="2019-02" db="EMBL/GenBank/DDBJ databases">
        <title>Sequencing the genomes of 1000 actinobacteria strains.</title>
        <authorList>
            <person name="Klenk H.-P."/>
        </authorList>
    </citation>
    <scope>NUCLEOTIDE SEQUENCE [LARGE SCALE GENOMIC DNA]</scope>
    <source>
        <strain evidence="7 8">DSM 17364</strain>
    </source>
</reference>
<dbReference type="InterPro" id="IPR039538">
    <property type="entry name" value="BetI_C"/>
</dbReference>
<evidence type="ECO:0000259" key="6">
    <source>
        <dbReference type="PROSITE" id="PS50977"/>
    </source>
</evidence>
<dbReference type="InterPro" id="IPR036271">
    <property type="entry name" value="Tet_transcr_reg_TetR-rel_C_sf"/>
</dbReference>
<dbReference type="PANTHER" id="PTHR30055:SF234">
    <property type="entry name" value="HTH-TYPE TRANSCRIPTIONAL REGULATOR BETI"/>
    <property type="match status" value="1"/>
</dbReference>
<evidence type="ECO:0000256" key="2">
    <source>
        <dbReference type="ARBA" id="ARBA00023015"/>
    </source>
</evidence>
<keyword evidence="8" id="KW-1185">Reference proteome</keyword>
<organism evidence="7 8">
    <name type="scientific">Zhihengliuella halotolerans</name>
    <dbReference type="NCBI Taxonomy" id="370736"/>
    <lineage>
        <taxon>Bacteria</taxon>
        <taxon>Bacillati</taxon>
        <taxon>Actinomycetota</taxon>
        <taxon>Actinomycetes</taxon>
        <taxon>Micrococcales</taxon>
        <taxon>Micrococcaceae</taxon>
        <taxon>Zhihengliuella</taxon>
    </lineage>
</organism>
<keyword evidence="2" id="KW-0805">Transcription regulation</keyword>
<keyword evidence="1" id="KW-0678">Repressor</keyword>
<dbReference type="Pfam" id="PF00440">
    <property type="entry name" value="TetR_N"/>
    <property type="match status" value="1"/>
</dbReference>
<evidence type="ECO:0000256" key="3">
    <source>
        <dbReference type="ARBA" id="ARBA00023125"/>
    </source>
</evidence>
<evidence type="ECO:0000256" key="4">
    <source>
        <dbReference type="ARBA" id="ARBA00023163"/>
    </source>
</evidence>
<dbReference type="RefSeq" id="WP_130450948.1">
    <property type="nucleotide sequence ID" value="NZ_SHLA01000001.1"/>
</dbReference>
<gene>
    <name evidence="7" type="ORF">EV380_1902</name>
</gene>
<evidence type="ECO:0000313" key="7">
    <source>
        <dbReference type="EMBL" id="RZU62309.1"/>
    </source>
</evidence>
<feature type="domain" description="HTH tetR-type" evidence="6">
    <location>
        <begin position="15"/>
        <end position="75"/>
    </location>
</feature>
<dbReference type="PANTHER" id="PTHR30055">
    <property type="entry name" value="HTH-TYPE TRANSCRIPTIONAL REGULATOR RUTR"/>
    <property type="match status" value="1"/>
</dbReference>
<feature type="DNA-binding region" description="H-T-H motif" evidence="5">
    <location>
        <begin position="38"/>
        <end position="57"/>
    </location>
</feature>
<dbReference type="Gene3D" id="1.10.357.10">
    <property type="entry name" value="Tetracycline Repressor, domain 2"/>
    <property type="match status" value="1"/>
</dbReference>
<dbReference type="EMBL" id="SHLA01000001">
    <property type="protein sequence ID" value="RZU62309.1"/>
    <property type="molecule type" value="Genomic_DNA"/>
</dbReference>
<protein>
    <submittedName>
        <fullName evidence="7">TetR family transcriptional regulator</fullName>
    </submittedName>
</protein>
<comment type="caution">
    <text evidence="7">The sequence shown here is derived from an EMBL/GenBank/DDBJ whole genome shotgun (WGS) entry which is preliminary data.</text>
</comment>
<keyword evidence="4" id="KW-0804">Transcription</keyword>
<dbReference type="InterPro" id="IPR001647">
    <property type="entry name" value="HTH_TetR"/>
</dbReference>
<keyword evidence="3 5" id="KW-0238">DNA-binding</keyword>
<sequence length="209" mass="22206">MSRATSRPTGRKPPAQRSAEIVDAAIKIACDEGLSAVKLRSVAAAASVAPGLVAHYVSSMDELVATCFERITRAELEEVREILDSAPTPSRRLAQLLATVFDSTRDDVTLVWVEAWTLGRTNERLAASVRDVMDAWHAALAEVIAAGVASGEFAVETPDEAAWHLLGMIDGLNAQALVHWRPATRTSALNGLAERLLGAPSGTLTNLVG</sequence>
<dbReference type="Proteomes" id="UP000292685">
    <property type="component" value="Unassembled WGS sequence"/>
</dbReference>
<evidence type="ECO:0000256" key="1">
    <source>
        <dbReference type="ARBA" id="ARBA00022491"/>
    </source>
</evidence>